<dbReference type="AlphaFoldDB" id="A0AAW3TVE4"/>
<name>A0AAW3TVE4_9SPHN</name>
<dbReference type="RefSeq" id="WP_208663165.1">
    <property type="nucleotide sequence ID" value="NZ_JACIDB010000003.1"/>
</dbReference>
<feature type="region of interest" description="Disordered" evidence="1">
    <location>
        <begin position="1"/>
        <end position="27"/>
    </location>
</feature>
<evidence type="ECO:0000256" key="1">
    <source>
        <dbReference type="SAM" id="MobiDB-lite"/>
    </source>
</evidence>
<dbReference type="SUPFAM" id="SSF51905">
    <property type="entry name" value="FAD/NAD(P)-binding domain"/>
    <property type="match status" value="2"/>
</dbReference>
<keyword evidence="3" id="KW-1185">Reference proteome</keyword>
<accession>A0AAW3TVE4</accession>
<comment type="caution">
    <text evidence="2">The sequence shown here is derived from an EMBL/GenBank/DDBJ whole genome shotgun (WGS) entry which is preliminary data.</text>
</comment>
<evidence type="ECO:0000313" key="3">
    <source>
        <dbReference type="Proteomes" id="UP000528945"/>
    </source>
</evidence>
<dbReference type="InterPro" id="IPR036188">
    <property type="entry name" value="FAD/NAD-bd_sf"/>
</dbReference>
<reference evidence="2 3" key="1">
    <citation type="submission" date="2020-08" db="EMBL/GenBank/DDBJ databases">
        <title>Genomic Encyclopedia of Type Strains, Phase IV (KMG-IV): sequencing the most valuable type-strain genomes for metagenomic binning, comparative biology and taxonomic classification.</title>
        <authorList>
            <person name="Goeker M."/>
        </authorList>
    </citation>
    <scope>NUCLEOTIDE SEQUENCE [LARGE SCALE GENOMIC DNA]</scope>
    <source>
        <strain evidence="2 3">DSM 15581</strain>
    </source>
</reference>
<dbReference type="Proteomes" id="UP000528945">
    <property type="component" value="Unassembled WGS sequence"/>
</dbReference>
<organism evidence="2 3">
    <name type="scientific">Sphingomonas aquatilis</name>
    <dbReference type="NCBI Taxonomy" id="93063"/>
    <lineage>
        <taxon>Bacteria</taxon>
        <taxon>Pseudomonadati</taxon>
        <taxon>Pseudomonadota</taxon>
        <taxon>Alphaproteobacteria</taxon>
        <taxon>Sphingomonadales</taxon>
        <taxon>Sphingomonadaceae</taxon>
        <taxon>Sphingomonas</taxon>
    </lineage>
</organism>
<protein>
    <submittedName>
        <fullName evidence="2">Cation diffusion facilitator CzcD-associated flavoprotein CzcO</fullName>
    </submittedName>
</protein>
<dbReference type="PANTHER" id="PTHR42877">
    <property type="entry name" value="L-ORNITHINE N(5)-MONOOXYGENASE-RELATED"/>
    <property type="match status" value="1"/>
</dbReference>
<dbReference type="PANTHER" id="PTHR42877:SF4">
    <property type="entry name" value="FAD_NAD(P)-BINDING DOMAIN-CONTAINING PROTEIN-RELATED"/>
    <property type="match status" value="1"/>
</dbReference>
<gene>
    <name evidence="2" type="ORF">GGR47_001795</name>
</gene>
<dbReference type="Gene3D" id="3.50.50.60">
    <property type="entry name" value="FAD/NAD(P)-binding domain"/>
    <property type="match status" value="2"/>
</dbReference>
<evidence type="ECO:0000313" key="2">
    <source>
        <dbReference type="EMBL" id="MBB3875554.1"/>
    </source>
</evidence>
<dbReference type="Pfam" id="PF13738">
    <property type="entry name" value="Pyr_redox_3"/>
    <property type="match status" value="1"/>
</dbReference>
<sequence>MSIDTADTMVRRPPPQARPAAGEEQRGAGRRWSAIIIGTGFAGIGMAAGLKRQGVEDFVVLEKADTVGGVWRDNTYPGAACDVPSHLYSFSFAPNPDWTRAFATQAEIHAYLERCADDLDVRRHVRFGTEVLGADFDAAEACWTVRTADGGVFTADLLISAVGQLSRPAIPVLKGQEDLRIPAFHSAHWDHSIPLLGKRIGVIGTGASAIQFVPKIAADAGKVSVFQRSAAYIMPKPDRPYTEREKRRFRTVPSVMRLHRLGIYLRYESRALAFTRFKGLMEIAAARPFRRMLAREVADPLTRDKLRPDYPVGCKRLLLSDDYLATMARPNVDLVTDRIARLTATGVETVDGRSHDVDVLIYGTGFAATEFLSPMTIRGRQGIALNDAWRDGASAYLGMAVPGFPNFFMLYGPNTNLGHNSIVYMIESQIAHVLRCRTRMQATGADTIEVAGDAFRRHDSHVQDRLARTVWAGCKSWYVDARGRNTTNWPGFTLSYRALTRRRSLDAYTFQNRSARSGAVTLLPPSGIVERTTAQSLRLFLRAAFRPLIGPPFPIAVQRGVVALLSGLMPGVKGVTRRSADVNGLRIEVIAPRERSAIQ</sequence>
<proteinExistence type="predicted"/>
<dbReference type="InterPro" id="IPR051209">
    <property type="entry name" value="FAD-bind_Monooxygenase_sf"/>
</dbReference>
<dbReference type="EMBL" id="JACIDB010000003">
    <property type="protein sequence ID" value="MBB3875554.1"/>
    <property type="molecule type" value="Genomic_DNA"/>
</dbReference>